<comment type="caution">
    <text evidence="12">The sequence shown here is derived from an EMBL/GenBank/DDBJ whole genome shotgun (WGS) entry which is preliminary data.</text>
</comment>
<dbReference type="STRING" id="2094558.A0A314YXR6"/>
<organism evidence="12 13">
    <name type="scientific">Prunus yedoensis var. nudiflora</name>
    <dbReference type="NCBI Taxonomy" id="2094558"/>
    <lineage>
        <taxon>Eukaryota</taxon>
        <taxon>Viridiplantae</taxon>
        <taxon>Streptophyta</taxon>
        <taxon>Embryophyta</taxon>
        <taxon>Tracheophyta</taxon>
        <taxon>Spermatophyta</taxon>
        <taxon>Magnoliopsida</taxon>
        <taxon>eudicotyledons</taxon>
        <taxon>Gunneridae</taxon>
        <taxon>Pentapetalae</taxon>
        <taxon>rosids</taxon>
        <taxon>fabids</taxon>
        <taxon>Rosales</taxon>
        <taxon>Rosaceae</taxon>
        <taxon>Amygdaloideae</taxon>
        <taxon>Amygdaleae</taxon>
        <taxon>Prunus</taxon>
    </lineage>
</organism>
<keyword evidence="5 9" id="KW-1133">Transmembrane helix</keyword>
<feature type="transmembrane region" description="Helical" evidence="9">
    <location>
        <begin position="178"/>
        <end position="196"/>
    </location>
</feature>
<evidence type="ECO:0000259" key="10">
    <source>
        <dbReference type="Pfam" id="PF00535"/>
    </source>
</evidence>
<dbReference type="Gene3D" id="3.90.550.10">
    <property type="entry name" value="Spore Coat Polysaccharide Biosynthesis Protein SpsA, Chain A"/>
    <property type="match status" value="1"/>
</dbReference>
<keyword evidence="6" id="KW-0333">Golgi apparatus</keyword>
<reference evidence="12 13" key="1">
    <citation type="submission" date="2018-02" db="EMBL/GenBank/DDBJ databases">
        <title>Draft genome of wild Prunus yedoensis var. nudiflora.</title>
        <authorList>
            <person name="Baek S."/>
            <person name="Kim J.-H."/>
            <person name="Choi K."/>
            <person name="Kim G.-B."/>
            <person name="Cho A."/>
            <person name="Jang H."/>
            <person name="Shin C.-H."/>
            <person name="Yu H.-J."/>
            <person name="Mun J.-H."/>
        </authorList>
    </citation>
    <scope>NUCLEOTIDE SEQUENCE [LARGE SCALE GENOMIC DNA]</scope>
    <source>
        <strain evidence="13">cv. Jeju island</strain>
        <tissue evidence="12">Leaf</tissue>
    </source>
</reference>
<keyword evidence="3 12" id="KW-0808">Transferase</keyword>
<dbReference type="PANTHER" id="PTHR32044:SF80">
    <property type="entry name" value="XYLOGLUCAN GLYCOSYLTRANSFERASE 2-RELATED"/>
    <property type="match status" value="1"/>
</dbReference>
<evidence type="ECO:0000256" key="9">
    <source>
        <dbReference type="SAM" id="Phobius"/>
    </source>
</evidence>
<evidence type="ECO:0000256" key="3">
    <source>
        <dbReference type="ARBA" id="ARBA00022679"/>
    </source>
</evidence>
<keyword evidence="13" id="KW-1185">Reference proteome</keyword>
<feature type="domain" description="Glycosyltransferase 2-like" evidence="11">
    <location>
        <begin position="384"/>
        <end position="506"/>
    </location>
</feature>
<feature type="transmembrane region" description="Helical" evidence="9">
    <location>
        <begin position="619"/>
        <end position="634"/>
    </location>
</feature>
<feature type="domain" description="Glycosyltransferase 2-like" evidence="10">
    <location>
        <begin position="243"/>
        <end position="372"/>
    </location>
</feature>
<dbReference type="InterPro" id="IPR001173">
    <property type="entry name" value="Glyco_trans_2-like"/>
</dbReference>
<dbReference type="Pfam" id="PF00535">
    <property type="entry name" value="Glycos_transf_2"/>
    <property type="match status" value="1"/>
</dbReference>
<comment type="subcellular location">
    <subcellularLocation>
        <location evidence="1">Golgi apparatus membrane</location>
        <topology evidence="1">Multi-pass membrane protein</topology>
    </subcellularLocation>
</comment>
<evidence type="ECO:0000256" key="5">
    <source>
        <dbReference type="ARBA" id="ARBA00022989"/>
    </source>
</evidence>
<dbReference type="GO" id="GO:0000139">
    <property type="term" value="C:Golgi membrane"/>
    <property type="evidence" value="ECO:0007669"/>
    <property type="project" value="UniProtKB-SubCell"/>
</dbReference>
<evidence type="ECO:0000256" key="8">
    <source>
        <dbReference type="ARBA" id="ARBA00023316"/>
    </source>
</evidence>
<keyword evidence="4 9" id="KW-0812">Transmembrane</keyword>
<protein>
    <submittedName>
        <fullName evidence="12">Putative xyloglucan glycosyltransferase 5</fullName>
    </submittedName>
</protein>
<dbReference type="AlphaFoldDB" id="A0A314YXR6"/>
<feature type="transmembrane region" description="Helical" evidence="9">
    <location>
        <begin position="121"/>
        <end position="141"/>
    </location>
</feature>
<evidence type="ECO:0000259" key="11">
    <source>
        <dbReference type="Pfam" id="PF13632"/>
    </source>
</evidence>
<evidence type="ECO:0000256" key="6">
    <source>
        <dbReference type="ARBA" id="ARBA00023034"/>
    </source>
</evidence>
<evidence type="ECO:0000256" key="7">
    <source>
        <dbReference type="ARBA" id="ARBA00023136"/>
    </source>
</evidence>
<dbReference type="Pfam" id="PF13632">
    <property type="entry name" value="Glyco_trans_2_3"/>
    <property type="match status" value="1"/>
</dbReference>
<dbReference type="SUPFAM" id="SSF53448">
    <property type="entry name" value="Nucleotide-diphospho-sugar transferases"/>
    <property type="match status" value="1"/>
</dbReference>
<keyword evidence="2" id="KW-0328">Glycosyltransferase</keyword>
<dbReference type="InterPro" id="IPR029044">
    <property type="entry name" value="Nucleotide-diphossugar_trans"/>
</dbReference>
<dbReference type="GO" id="GO:0016757">
    <property type="term" value="F:glycosyltransferase activity"/>
    <property type="evidence" value="ECO:0007669"/>
    <property type="project" value="UniProtKB-KW"/>
</dbReference>
<evidence type="ECO:0000313" key="12">
    <source>
        <dbReference type="EMBL" id="PQQ09561.1"/>
    </source>
</evidence>
<proteinExistence type="predicted"/>
<name>A0A314YXR6_PRUYE</name>
<evidence type="ECO:0000256" key="2">
    <source>
        <dbReference type="ARBA" id="ARBA00022676"/>
    </source>
</evidence>
<dbReference type="GO" id="GO:0071555">
    <property type="term" value="P:cell wall organization"/>
    <property type="evidence" value="ECO:0007669"/>
    <property type="project" value="UniProtKB-KW"/>
</dbReference>
<sequence length="664" mass="75798">MSLFTGHSEVQDSVSWIWWWAKGNTSKGNPVVVTMENPNYSVLEINGPDEVFRPVDKDRGKNAKQFTWVLLLKAHKAVGCVAWLGNILWSLLGSIKKRLIFGQGVTVENEKSGKGRTLYRVIMGFLVMALAFLAFELVAHLKGWHYFQTNSLHIPETLEIKGWLHSVYFVWLEFRADYIAPAIQALTNFCVALFLIQSADRMLLCLGCFWIKFKKIKPRFEETPLKSDDLEGAGCYYPKVLVQIPMCNEREVYEQSISAVCQLDWPKERLLIQVLDDSDDDSIQWLIKGEVAKWNQRGVNIIYRHRLVRTGYKAGNLKSAMNCDYVKDYEFVAIFDADFQPKPDFLKLTVPHFKDNPELGLVQARWAFQVNGVFLNFFGFNGTAGVWRIKALEESGGWLERTTVEDMDIAVRAHLNGWKFIFLNDVKVLCELPESYEAYKKQQHTVGILVQCISSVCAYQPSLVLRKLILPFYSFTLFCIILPLTMFVPEAELSMWVICYVPVFMSFMNILPSLRSFPFIVPYLLFENTMSVTKFNAMVSGLFKLGSSYEWVVTKKAGRSSEPDLLAVEERESKAMNHPQLYRGTSDSGLSELNKLIEHQEAGPKPPVKKLNKIYKKELALAFLLLTAALRSLLSAQGVHFYFLLFQGVSFLLVGLDLIGEQMS</sequence>
<feature type="transmembrane region" description="Helical" evidence="9">
    <location>
        <begin position="468"/>
        <end position="487"/>
    </location>
</feature>
<dbReference type="PANTHER" id="PTHR32044">
    <property type="entry name" value="GLUCOMANNAN 4-BETA-MANNOSYLTRANSFERASE 9"/>
    <property type="match status" value="1"/>
</dbReference>
<dbReference type="OrthoDB" id="72851at2759"/>
<gene>
    <name evidence="12" type="ORF">Pyn_06803</name>
</gene>
<dbReference type="EMBL" id="PJQY01000601">
    <property type="protein sequence ID" value="PQQ09561.1"/>
    <property type="molecule type" value="Genomic_DNA"/>
</dbReference>
<keyword evidence="7 9" id="KW-0472">Membrane</keyword>
<evidence type="ECO:0000256" key="4">
    <source>
        <dbReference type="ARBA" id="ARBA00022692"/>
    </source>
</evidence>
<dbReference type="Proteomes" id="UP000250321">
    <property type="component" value="Unassembled WGS sequence"/>
</dbReference>
<keyword evidence="8" id="KW-0961">Cell wall biogenesis/degradation</keyword>
<evidence type="ECO:0000256" key="1">
    <source>
        <dbReference type="ARBA" id="ARBA00004653"/>
    </source>
</evidence>
<accession>A0A314YXR6</accession>
<evidence type="ECO:0000313" key="13">
    <source>
        <dbReference type="Proteomes" id="UP000250321"/>
    </source>
</evidence>